<proteinExistence type="inferred from homology"/>
<dbReference type="RefSeq" id="WP_080828726.1">
    <property type="nucleotide sequence ID" value="NZ_CP039889.1"/>
</dbReference>
<keyword evidence="4" id="KW-0411">Iron-sulfur</keyword>
<evidence type="ECO:0000313" key="9">
    <source>
        <dbReference type="Proteomes" id="UP000298579"/>
    </source>
</evidence>
<dbReference type="Proteomes" id="UP000298579">
    <property type="component" value="Chromosome linear"/>
</dbReference>
<dbReference type="AlphaFoldDB" id="A0AAE6BEH7"/>
<comment type="similarity">
    <text evidence="1">Belongs to the IlvD/Edd family.</text>
</comment>
<evidence type="ECO:0000256" key="3">
    <source>
        <dbReference type="ARBA" id="ARBA00023004"/>
    </source>
</evidence>
<protein>
    <submittedName>
        <fullName evidence="8">Dihydroxy-acid dehydratase</fullName>
        <ecNumber evidence="8">4.2.1.9</ecNumber>
    </submittedName>
</protein>
<dbReference type="SUPFAM" id="SSF52016">
    <property type="entry name" value="LeuD/IlvD-like"/>
    <property type="match status" value="1"/>
</dbReference>
<dbReference type="EC" id="4.2.1.9" evidence="8"/>
<feature type="domain" description="Dihydroxy-acid/6-phosphogluconate dehydratase N-terminal" evidence="6">
    <location>
        <begin position="39"/>
        <end position="351"/>
    </location>
</feature>
<dbReference type="InterPro" id="IPR037237">
    <property type="entry name" value="IlvD/EDD_N"/>
</dbReference>
<reference evidence="8 9" key="1">
    <citation type="submission" date="2019-04" db="EMBL/GenBank/DDBJ databases">
        <title>Complete genome sequence of Agrobacterium tumefaciens CFBP5877.</title>
        <authorList>
            <person name="Huang Y.-Y."/>
            <person name="Chiang H.-Y."/>
            <person name="Chou L."/>
            <person name="Lai E.-M."/>
            <person name="Kuo C.-H."/>
        </authorList>
    </citation>
    <scope>NUCLEOTIDE SEQUENCE [LARGE SCALE GENOMIC DNA]</scope>
    <source>
        <strain evidence="8 9">CFBP5877</strain>
    </source>
</reference>
<evidence type="ECO:0000256" key="5">
    <source>
        <dbReference type="ARBA" id="ARBA00023239"/>
    </source>
</evidence>
<dbReference type="NCBIfam" id="NF004784">
    <property type="entry name" value="PRK06131.1"/>
    <property type="match status" value="1"/>
</dbReference>
<dbReference type="InterPro" id="IPR042096">
    <property type="entry name" value="Dihydro-acid_dehy_C"/>
</dbReference>
<organism evidence="8 9">
    <name type="scientific">Agrobacterium tumefaciens</name>
    <dbReference type="NCBI Taxonomy" id="358"/>
    <lineage>
        <taxon>Bacteria</taxon>
        <taxon>Pseudomonadati</taxon>
        <taxon>Pseudomonadota</taxon>
        <taxon>Alphaproteobacteria</taxon>
        <taxon>Hyphomicrobiales</taxon>
        <taxon>Rhizobiaceae</taxon>
        <taxon>Rhizobium/Agrobacterium group</taxon>
        <taxon>Agrobacterium</taxon>
        <taxon>Agrobacterium tumefaciens complex</taxon>
    </lineage>
</organism>
<dbReference type="InterPro" id="IPR056740">
    <property type="entry name" value="ILV_EDD_C"/>
</dbReference>
<dbReference type="GO" id="GO:0046872">
    <property type="term" value="F:metal ion binding"/>
    <property type="evidence" value="ECO:0007669"/>
    <property type="project" value="UniProtKB-KW"/>
</dbReference>
<feature type="domain" description="Dihydroxy-acid/6-phosphogluconate dehydratase C-terminal" evidence="7">
    <location>
        <begin position="361"/>
        <end position="555"/>
    </location>
</feature>
<name>A0AAE6BEH7_AGRTU</name>
<dbReference type="NCBIfam" id="NF009559">
    <property type="entry name" value="PRK13016.1"/>
    <property type="match status" value="1"/>
</dbReference>
<accession>A0AAE6BEH7</accession>
<evidence type="ECO:0000256" key="4">
    <source>
        <dbReference type="ARBA" id="ARBA00023014"/>
    </source>
</evidence>
<gene>
    <name evidence="8" type="ORF">CFBP5877_20315</name>
</gene>
<keyword evidence="5 8" id="KW-0456">Lyase</keyword>
<dbReference type="PANTHER" id="PTHR43183:SF2">
    <property type="entry name" value="DIHYDROXY-ACID DEHYDRATASE"/>
    <property type="match status" value="1"/>
</dbReference>
<dbReference type="FunFam" id="3.50.30.80:FF:000001">
    <property type="entry name" value="Dihydroxy-acid dehydratase"/>
    <property type="match status" value="1"/>
</dbReference>
<keyword evidence="3" id="KW-0408">Iron</keyword>
<dbReference type="InterPro" id="IPR020558">
    <property type="entry name" value="DiOHA_6PGluconate_deHydtase_CS"/>
</dbReference>
<dbReference type="InterPro" id="IPR000581">
    <property type="entry name" value="ILV_EDD_N"/>
</dbReference>
<evidence type="ECO:0000259" key="6">
    <source>
        <dbReference type="Pfam" id="PF00920"/>
    </source>
</evidence>
<evidence type="ECO:0000256" key="1">
    <source>
        <dbReference type="ARBA" id="ARBA00006486"/>
    </source>
</evidence>
<evidence type="ECO:0000256" key="2">
    <source>
        <dbReference type="ARBA" id="ARBA00022723"/>
    </source>
</evidence>
<dbReference type="Pfam" id="PF24877">
    <property type="entry name" value="ILV_EDD_C"/>
    <property type="match status" value="1"/>
</dbReference>
<dbReference type="PROSITE" id="PS00886">
    <property type="entry name" value="ILVD_EDD_1"/>
    <property type="match status" value="1"/>
</dbReference>
<sequence>MTDKKLRSDRWFAPDDLRSFGHRSRMMQLGYAEEDFVGKPVIGILNTWSELNTCHSHFPERVKDVKRGVLQAGGFPVEMPSLSVDESFTKPTSMLYRNMLAMETEEMIRSHPLDGVVLMGGCDKTTPGLVMGAISAGVPMIYLPAGPMLRGNYAGKVLGSGSDAWKYWDERRAGNVTDEEWRGVQGGIARSAGVCMTMGTASTMTAITDALGLTLPGASSIPAVDAEHQRMSAACGRRIVEMVGEELTPNRILTANAFRNAAIVAMATGCSTNAVVHLIAMARRAGVPMTLDELDELGRVTPLIANVRPSGKDYLMEDFYYAGGLRALMKQLENRLDCSALTVTGRSMGENLEGAKVYNDDVIRSLDNPVYAEGSLAVLRGNLCPDGAVIKPAACDPKLHVHQGPALVFDSYPEMKAAIDDENLDVTPDHVLVLRNAGPLGGPGFPEWGMLPIPKALIKKGHRDMVRISDARMSGTSYGACVLHVAPESFVGGPLALLKTGDIVRLDLPQRRLDMLVSEEEIARRRAVWQAPAPRYERGYGYLFSKHVTQADQGCDFDFLQTDFGRTAGEPDIF</sequence>
<evidence type="ECO:0000259" key="7">
    <source>
        <dbReference type="Pfam" id="PF24877"/>
    </source>
</evidence>
<dbReference type="GO" id="GO:0051536">
    <property type="term" value="F:iron-sulfur cluster binding"/>
    <property type="evidence" value="ECO:0007669"/>
    <property type="project" value="UniProtKB-KW"/>
</dbReference>
<dbReference type="PANTHER" id="PTHR43183">
    <property type="entry name" value="HYPOTHETICAL DIHYDROXYACID DEHYDRATASE (EUROFUNG)-RELATED"/>
    <property type="match status" value="1"/>
</dbReference>
<dbReference type="Gene3D" id="3.50.30.80">
    <property type="entry name" value="IlvD/EDD C-terminal domain-like"/>
    <property type="match status" value="1"/>
</dbReference>
<dbReference type="SUPFAM" id="SSF143975">
    <property type="entry name" value="IlvD/EDD N-terminal domain-like"/>
    <property type="match status" value="1"/>
</dbReference>
<dbReference type="GO" id="GO:0004160">
    <property type="term" value="F:dihydroxy-acid dehydratase activity"/>
    <property type="evidence" value="ECO:0007669"/>
    <property type="project" value="UniProtKB-EC"/>
</dbReference>
<evidence type="ECO:0000313" key="8">
    <source>
        <dbReference type="EMBL" id="QCL81458.1"/>
    </source>
</evidence>
<dbReference type="InterPro" id="IPR052352">
    <property type="entry name" value="Sugar_Degrad_Dehydratases"/>
</dbReference>
<keyword evidence="2" id="KW-0479">Metal-binding</keyword>
<dbReference type="Pfam" id="PF00920">
    <property type="entry name" value="ILVD_EDD_N"/>
    <property type="match status" value="1"/>
</dbReference>
<dbReference type="NCBIfam" id="NF009560">
    <property type="entry name" value="PRK13017.1"/>
    <property type="match status" value="1"/>
</dbReference>
<dbReference type="EMBL" id="CP039898">
    <property type="protein sequence ID" value="QCL81458.1"/>
    <property type="molecule type" value="Genomic_DNA"/>
</dbReference>